<protein>
    <submittedName>
        <fullName evidence="13">G_PROTEIN_RECEP_F1_2 domain-containing protein</fullName>
    </submittedName>
</protein>
<name>A0A8R1YBK8_PRIPA</name>
<evidence type="ECO:0000313" key="13">
    <source>
        <dbReference type="EnsemblMetazoa" id="PPA02220.1"/>
    </source>
</evidence>
<comment type="similarity">
    <text evidence="3">Belongs to the cytochrome P450 family.</text>
</comment>
<feature type="transmembrane region" description="Helical" evidence="11">
    <location>
        <begin position="503"/>
        <end position="524"/>
    </location>
</feature>
<dbReference type="GO" id="GO:0020037">
    <property type="term" value="F:heme binding"/>
    <property type="evidence" value="ECO:0000318"/>
    <property type="project" value="GO_Central"/>
</dbReference>
<evidence type="ECO:0000313" key="14">
    <source>
        <dbReference type="Proteomes" id="UP000005239"/>
    </source>
</evidence>
<evidence type="ECO:0000256" key="5">
    <source>
        <dbReference type="ARBA" id="ARBA00022723"/>
    </source>
</evidence>
<dbReference type="PRINTS" id="PR00463">
    <property type="entry name" value="EP450I"/>
</dbReference>
<dbReference type="PROSITE" id="PS00086">
    <property type="entry name" value="CYTOCHROME_P450"/>
    <property type="match status" value="3"/>
</dbReference>
<evidence type="ECO:0000256" key="6">
    <source>
        <dbReference type="ARBA" id="ARBA00022989"/>
    </source>
</evidence>
<comment type="cofactor">
    <cofactor evidence="1">
        <name>heme</name>
        <dbReference type="ChEBI" id="CHEBI:30413"/>
    </cofactor>
</comment>
<evidence type="ECO:0000256" key="3">
    <source>
        <dbReference type="ARBA" id="ARBA00010617"/>
    </source>
</evidence>
<dbReference type="GO" id="GO:0005506">
    <property type="term" value="F:iron ion binding"/>
    <property type="evidence" value="ECO:0007669"/>
    <property type="project" value="InterPro"/>
</dbReference>
<evidence type="ECO:0000256" key="9">
    <source>
        <dbReference type="ARBA" id="ARBA00023033"/>
    </source>
</evidence>
<dbReference type="PROSITE" id="PS50262">
    <property type="entry name" value="G_PROTEIN_RECEP_F1_2"/>
    <property type="match status" value="1"/>
</dbReference>
<feature type="transmembrane region" description="Helical" evidence="11">
    <location>
        <begin position="943"/>
        <end position="965"/>
    </location>
</feature>
<feature type="domain" description="G-protein coupled receptors family 1 profile" evidence="12">
    <location>
        <begin position="1454"/>
        <end position="1639"/>
    </location>
</feature>
<feature type="transmembrane region" description="Helical" evidence="11">
    <location>
        <begin position="1569"/>
        <end position="1587"/>
    </location>
</feature>
<dbReference type="InterPro" id="IPR001128">
    <property type="entry name" value="Cyt_P450"/>
</dbReference>
<keyword evidence="4 11" id="KW-0812">Transmembrane</keyword>
<dbReference type="GO" id="GO:0006805">
    <property type="term" value="P:xenobiotic metabolic process"/>
    <property type="evidence" value="ECO:0000318"/>
    <property type="project" value="GO_Central"/>
</dbReference>
<dbReference type="PANTHER" id="PTHR24284">
    <property type="entry name" value="CYTOCHROME P450 FAMILY"/>
    <property type="match status" value="1"/>
</dbReference>
<comment type="subcellular location">
    <subcellularLocation>
        <location evidence="2">Membrane</location>
    </subcellularLocation>
</comment>
<evidence type="ECO:0000256" key="11">
    <source>
        <dbReference type="SAM" id="Phobius"/>
    </source>
</evidence>
<dbReference type="GO" id="GO:0016712">
    <property type="term" value="F:oxidoreductase activity, acting on paired donors, with incorporation or reduction of molecular oxygen, reduced flavin or flavoprotein as one donor, and incorporation of one atom of oxygen"/>
    <property type="evidence" value="ECO:0000318"/>
    <property type="project" value="GO_Central"/>
</dbReference>
<evidence type="ECO:0000256" key="2">
    <source>
        <dbReference type="ARBA" id="ARBA00004370"/>
    </source>
</evidence>
<evidence type="ECO:0000256" key="7">
    <source>
        <dbReference type="ARBA" id="ARBA00023002"/>
    </source>
</evidence>
<keyword evidence="9" id="KW-0503">Monooxygenase</keyword>
<feature type="transmembrane region" description="Helical" evidence="11">
    <location>
        <begin position="1537"/>
        <end position="1557"/>
    </location>
</feature>
<keyword evidence="7" id="KW-0560">Oxidoreductase</keyword>
<keyword evidence="8" id="KW-0408">Iron</keyword>
<dbReference type="InterPro" id="IPR017972">
    <property type="entry name" value="Cyt_P450_CS"/>
</dbReference>
<dbReference type="FunFam" id="1.10.630.10:FF:000036">
    <property type="entry name" value="CYtochrome P450 family"/>
    <property type="match status" value="2"/>
</dbReference>
<dbReference type="SUPFAM" id="SSF48264">
    <property type="entry name" value="Cytochrome P450"/>
    <property type="match status" value="3"/>
</dbReference>
<feature type="transmembrane region" description="Helical" evidence="11">
    <location>
        <begin position="1619"/>
        <end position="1639"/>
    </location>
</feature>
<evidence type="ECO:0000256" key="1">
    <source>
        <dbReference type="ARBA" id="ARBA00001971"/>
    </source>
</evidence>
<dbReference type="Pfam" id="PF00067">
    <property type="entry name" value="p450"/>
    <property type="match status" value="3"/>
</dbReference>
<dbReference type="Proteomes" id="UP000005239">
    <property type="component" value="Unassembled WGS sequence"/>
</dbReference>
<dbReference type="GO" id="GO:0006082">
    <property type="term" value="P:organic acid metabolic process"/>
    <property type="evidence" value="ECO:0000318"/>
    <property type="project" value="GO_Central"/>
</dbReference>
<keyword evidence="6 11" id="KW-1133">Transmembrane helix</keyword>
<dbReference type="PRINTS" id="PR00385">
    <property type="entry name" value="P450"/>
</dbReference>
<dbReference type="Gene3D" id="1.20.1070.10">
    <property type="entry name" value="Rhodopsin 7-helix transmembrane proteins"/>
    <property type="match status" value="1"/>
</dbReference>
<dbReference type="EnsemblMetazoa" id="PPA02220.1">
    <property type="protein sequence ID" value="PPA02220.1"/>
    <property type="gene ID" value="WBGene00091774"/>
</dbReference>
<keyword evidence="14" id="KW-1185">Reference proteome</keyword>
<dbReference type="GO" id="GO:0005737">
    <property type="term" value="C:cytoplasm"/>
    <property type="evidence" value="ECO:0000318"/>
    <property type="project" value="GO_Central"/>
</dbReference>
<dbReference type="InterPro" id="IPR017452">
    <property type="entry name" value="GPCR_Rhodpsn_7TM"/>
</dbReference>
<gene>
    <name evidence="13" type="primary">WBGene00091774</name>
</gene>
<feature type="transmembrane region" description="Helical" evidence="11">
    <location>
        <begin position="1435"/>
        <end position="1462"/>
    </location>
</feature>
<evidence type="ECO:0000256" key="8">
    <source>
        <dbReference type="ARBA" id="ARBA00023004"/>
    </source>
</evidence>
<evidence type="ECO:0000256" key="4">
    <source>
        <dbReference type="ARBA" id="ARBA00022692"/>
    </source>
</evidence>
<evidence type="ECO:0000259" key="12">
    <source>
        <dbReference type="PROSITE" id="PS50262"/>
    </source>
</evidence>
<sequence length="1703" mass="196593">MALIFLFFSAILTYILYYIFKYYQDVKRYPPGPKPYPLVGNTLSIDTKNLPSHLRELSKEFGPIFTLFLPAPVVFLTDYEAVKDAFVNRGEDFAGRSPGILDGWRVIPNGGIVYSTGEAWRVGGRLSLVILRDFGMGKNIMEEQVKEAVQDYIKYLHGLNDKQRVDMRWPLQIMTSNIINNILFGFRYAFDDCQPLMNYTNNLYELMSKLTSVFRFIVIKFRWIKDVPIIGYYAVHQFVEILRRIDDFIRDNIDIALDGYNKEDEPECFAQAYYQKIGTNEHINRGQLHCIASDFFMAGQETTSTTLRWAMLLLAKDQKIQDKLRSEISSVVGSSFPSMADRLNMPYTSAVIHELQRWANIIATSVMHCTMVDTEVMGHFIPSGTVVDGDIHQVLAHDHLFVNPQEFNPDRYLNEDGTTLNKELIERTIAFSIGKRQCAGEALARVELFFGLVNTLQNFKILPSPDGQIDLTPKTHLIILPTDQFITLEPIMTLHFPFFNYNLSMGFFILVGAIALFSLFYYVFSYYRNVSRYPKGPFPLPLVGNMFMLKSRGLHDNIRELSLQYGPVCTLFMPVPMVVLADYEAVKDAFILKGGDFASRPDPVIDKGKFCENQGVINSNGESWRENRRQSISILRDFGMGKNLMEEQVKLSITEYLRCLSKIEDKTKVDMRWPIQLMVANIINETLFGYRYDYDNCDPLINYVEAFNKLQDYIRSNVDHALTTFDPVKEPECFTHAYATKLGSSPYLTKEQLYATSADFFLAGQETTTTTLRWAMLLMAANQDKQNKIREEILRVVGSSRLPSMADKRDMPYTMAAVHEVQRRANILMMNVARKTVVDTEVMGFKIPADTFVDGDIHQIMAYDPIFENPMEFRPERYLLSDGKTLNKEVVDRTVPFSLGRRQCAGEEWNSSLVSQRLFNTTLKNRRTFAYATMIKWRSDDGYSMMALSIIIVVTSLFALFYYIFSYYQNVARYPKGPFPLPLVGNMFMLKSRGLHDNIRELSLQYGPVFTLFIPVPMVVIADYEGVKEAFIVKGDDFIARPDQVVDKRFLFCENQGVINSNGESWRENRRQSISILRDFGMGKNLMEEQVKLSITEYLRCLSKIEDKTKVDMRWPIQLMVANIINETLFGYRYDYDNCDPLINYVEAFNKLITDLSSSLLRFFAIKFKWIRHIPFIKYYVVDRHLQGYIRSNVDHALATFDPEKEPECFAHAYAKKLETSPYLTKEQLYATSADFFLAGQETTTTTLRWAMLLMAANQDKQDKIREEILRVVGSSRLPSMADKRDMPYTMAAVHEVQRRANILMMNVARKTVVDTEVMGFKIPADTFVDGDIHQIMAYDPIFENPMEFRPERYLLSDGKTLNKEVVDRTVPFSLGRRQCAGEGLARVELFLGLATTLQHYRISPSSEAPIDLTPTMNVIFLPKEQKLRLDPKPWLIDVFFIVYGISLVIGIVLCLSFLLALFRGRKILNKWPFYRIVWSLATMDTIFMMVQLYSFPSIITTNANRTKEVEKPDSVFTSPIFETAVEIVNYVPQKGVLYLTLLMSLNRLAVFVIPPLKTLFTRNKIRQTIILTWFWIVFLSTFAELLQPTQQWNFELLKYENSGPAYIDLPWLHLSFQIVDYIIPFIIVVIYVIIYYILSNIVNIVSTIIEQDDWLEIFLNVLDMTTSVLNHSAHSFLFLLTNPTIRSFLPQISFRCIERSEP</sequence>
<dbReference type="SUPFAM" id="SSF81321">
    <property type="entry name" value="Family A G protein-coupled receptor-like"/>
    <property type="match status" value="1"/>
</dbReference>
<accession>A0A8R1YBK8</accession>
<keyword evidence="5" id="KW-0479">Metal-binding</keyword>
<evidence type="ECO:0000256" key="10">
    <source>
        <dbReference type="ARBA" id="ARBA00023136"/>
    </source>
</evidence>
<reference evidence="14" key="1">
    <citation type="journal article" date="2008" name="Nat. Genet.">
        <title>The Pristionchus pacificus genome provides a unique perspective on nematode lifestyle and parasitism.</title>
        <authorList>
            <person name="Dieterich C."/>
            <person name="Clifton S.W."/>
            <person name="Schuster L.N."/>
            <person name="Chinwalla A."/>
            <person name="Delehaunty K."/>
            <person name="Dinkelacker I."/>
            <person name="Fulton L."/>
            <person name="Fulton R."/>
            <person name="Godfrey J."/>
            <person name="Minx P."/>
            <person name="Mitreva M."/>
            <person name="Roeseler W."/>
            <person name="Tian H."/>
            <person name="Witte H."/>
            <person name="Yang S.P."/>
            <person name="Wilson R.K."/>
            <person name="Sommer R.J."/>
        </authorList>
    </citation>
    <scope>NUCLEOTIDE SEQUENCE [LARGE SCALE GENOMIC DNA]</scope>
    <source>
        <strain evidence="14">PS312</strain>
    </source>
</reference>
<dbReference type="Gene3D" id="1.10.630.10">
    <property type="entry name" value="Cytochrome P450"/>
    <property type="match status" value="3"/>
</dbReference>
<keyword evidence="10 11" id="KW-0472">Membrane</keyword>
<dbReference type="PANTHER" id="PTHR24284:SF1">
    <property type="entry name" value="CYTOCHROME P450 FAMILY"/>
    <property type="match status" value="1"/>
</dbReference>
<reference evidence="13" key="2">
    <citation type="submission" date="2022-06" db="UniProtKB">
        <authorList>
            <consortium name="EnsemblMetazoa"/>
        </authorList>
    </citation>
    <scope>IDENTIFICATION</scope>
    <source>
        <strain evidence="13">PS312</strain>
    </source>
</reference>
<dbReference type="GO" id="GO:0016020">
    <property type="term" value="C:membrane"/>
    <property type="evidence" value="ECO:0007669"/>
    <property type="project" value="UniProtKB-SubCell"/>
</dbReference>
<organism evidence="13 14">
    <name type="scientific">Pristionchus pacificus</name>
    <name type="common">Parasitic nematode worm</name>
    <dbReference type="NCBI Taxonomy" id="54126"/>
    <lineage>
        <taxon>Eukaryota</taxon>
        <taxon>Metazoa</taxon>
        <taxon>Ecdysozoa</taxon>
        <taxon>Nematoda</taxon>
        <taxon>Chromadorea</taxon>
        <taxon>Rhabditida</taxon>
        <taxon>Rhabditina</taxon>
        <taxon>Diplogasteromorpha</taxon>
        <taxon>Diplogasteroidea</taxon>
        <taxon>Neodiplogasteridae</taxon>
        <taxon>Pristionchus</taxon>
    </lineage>
</organism>
<feature type="transmembrane region" description="Helical" evidence="11">
    <location>
        <begin position="1474"/>
        <end position="1494"/>
    </location>
</feature>
<proteinExistence type="inferred from homology"/>
<dbReference type="InterPro" id="IPR036396">
    <property type="entry name" value="Cyt_P450_sf"/>
</dbReference>
<dbReference type="InterPro" id="IPR002401">
    <property type="entry name" value="Cyt_P450_E_grp-I"/>
</dbReference>